<dbReference type="RefSeq" id="WP_146034055.1">
    <property type="nucleotide sequence ID" value="NZ_DF978454.1"/>
</dbReference>
<keyword evidence="3" id="KW-1185">Reference proteome</keyword>
<evidence type="ECO:0000313" key="2">
    <source>
        <dbReference type="EMBL" id="GBE95633.1"/>
    </source>
</evidence>
<evidence type="ECO:0000256" key="1">
    <source>
        <dbReference type="SAM" id="Coils"/>
    </source>
</evidence>
<organism evidence="2 3">
    <name type="scientific">Nostoc cycadae WK-1</name>
    <dbReference type="NCBI Taxonomy" id="1861711"/>
    <lineage>
        <taxon>Bacteria</taxon>
        <taxon>Bacillati</taxon>
        <taxon>Cyanobacteriota</taxon>
        <taxon>Cyanophyceae</taxon>
        <taxon>Nostocales</taxon>
        <taxon>Nostocaceae</taxon>
        <taxon>Nostoc</taxon>
    </lineage>
</organism>
<sequence>MMYEDFAKNIFKILLEDCKIRLDNNSRLIAQYHNQIEQLKLNAQELTQESQLISERISTLKSIIKPSNNDSD</sequence>
<protein>
    <submittedName>
        <fullName evidence="2">Uncharacterized protein</fullName>
    </submittedName>
</protein>
<reference evidence="3" key="1">
    <citation type="journal article" date="2018" name="Genome Announc.">
        <title>Draft Genome Sequence of the Nitrogen-Fixing and Hormogonia-Inducing Cyanobacterium Nostoc cycadae Strain WK-1, Isolated from the Coralloid Roots of Cycas revoluta.</title>
        <authorList>
            <person name="Kanesaki Y."/>
            <person name="Hirose M."/>
            <person name="Hirose Y."/>
            <person name="Fujisawa T."/>
            <person name="Nakamura Y."/>
            <person name="Watanabe S."/>
            <person name="Matsunaga S."/>
            <person name="Uchida H."/>
            <person name="Murakami A."/>
        </authorList>
    </citation>
    <scope>NUCLEOTIDE SEQUENCE [LARGE SCALE GENOMIC DNA]</scope>
    <source>
        <strain evidence="3">WK-1</strain>
    </source>
</reference>
<evidence type="ECO:0000313" key="3">
    <source>
        <dbReference type="Proteomes" id="UP000236527"/>
    </source>
</evidence>
<feature type="coiled-coil region" evidence="1">
    <location>
        <begin position="22"/>
        <end position="56"/>
    </location>
</feature>
<accession>A0A2H6LQX9</accession>
<proteinExistence type="predicted"/>
<keyword evidence="1" id="KW-0175">Coiled coil</keyword>
<dbReference type="AlphaFoldDB" id="A0A2H6LQX9"/>
<gene>
    <name evidence="2" type="ORF">NCWK1_5421</name>
</gene>
<dbReference type="EMBL" id="BDGE01000113">
    <property type="protein sequence ID" value="GBE95633.1"/>
    <property type="molecule type" value="Genomic_DNA"/>
</dbReference>
<dbReference type="Proteomes" id="UP000236527">
    <property type="component" value="Unassembled WGS sequence"/>
</dbReference>
<comment type="caution">
    <text evidence="2">The sequence shown here is derived from an EMBL/GenBank/DDBJ whole genome shotgun (WGS) entry which is preliminary data.</text>
</comment>
<name>A0A2H6LQX9_9NOSO</name>